<accession>A0ACB7X129</accession>
<dbReference type="EMBL" id="CM037152">
    <property type="protein sequence ID" value="KAH7834284.1"/>
    <property type="molecule type" value="Genomic_DNA"/>
</dbReference>
<evidence type="ECO:0000313" key="2">
    <source>
        <dbReference type="Proteomes" id="UP000828048"/>
    </source>
</evidence>
<proteinExistence type="predicted"/>
<comment type="caution">
    <text evidence="1">The sequence shown here is derived from an EMBL/GenBank/DDBJ whole genome shotgun (WGS) entry which is preliminary data.</text>
</comment>
<dbReference type="Proteomes" id="UP000828048">
    <property type="component" value="Chromosome 2"/>
</dbReference>
<evidence type="ECO:0000313" key="1">
    <source>
        <dbReference type="EMBL" id="KAH7834284.1"/>
    </source>
</evidence>
<name>A0ACB7X129_9ERIC</name>
<gene>
    <name evidence="1" type="ORF">Vadar_014541</name>
</gene>
<sequence length="194" mass="21379">MVTIDTPKSECLVSQKFRANIEDTSSVPYPVATSLAVSFPLEEGISPPSSAASMTLRTTTTATTTPNLIATPSNSTFFVTLFGKNPHNDLIKSRRLSPPALFPSPNTSLNHGLLRKRHRFIPKARSSSLSEAVELPLLPFPMDQVLVPSESRTLHLYEARYLALLDKVKESLQFLTVIKNQLPSGVIYQIDLMV</sequence>
<reference evidence="1 2" key="1">
    <citation type="journal article" date="2021" name="Hortic Res">
        <title>High-quality reference genome and annotation aids understanding of berry development for evergreen blueberry (Vaccinium darrowii).</title>
        <authorList>
            <person name="Yu J."/>
            <person name="Hulse-Kemp A.M."/>
            <person name="Babiker E."/>
            <person name="Staton M."/>
        </authorList>
    </citation>
    <scope>NUCLEOTIDE SEQUENCE [LARGE SCALE GENOMIC DNA]</scope>
    <source>
        <strain evidence="2">cv. NJ 8807/NJ 8810</strain>
        <tissue evidence="1">Young leaf</tissue>
    </source>
</reference>
<protein>
    <submittedName>
        <fullName evidence="1">Uncharacterized protein</fullName>
    </submittedName>
</protein>
<organism evidence="1 2">
    <name type="scientific">Vaccinium darrowii</name>
    <dbReference type="NCBI Taxonomy" id="229202"/>
    <lineage>
        <taxon>Eukaryota</taxon>
        <taxon>Viridiplantae</taxon>
        <taxon>Streptophyta</taxon>
        <taxon>Embryophyta</taxon>
        <taxon>Tracheophyta</taxon>
        <taxon>Spermatophyta</taxon>
        <taxon>Magnoliopsida</taxon>
        <taxon>eudicotyledons</taxon>
        <taxon>Gunneridae</taxon>
        <taxon>Pentapetalae</taxon>
        <taxon>asterids</taxon>
        <taxon>Ericales</taxon>
        <taxon>Ericaceae</taxon>
        <taxon>Vaccinioideae</taxon>
        <taxon>Vaccinieae</taxon>
        <taxon>Vaccinium</taxon>
    </lineage>
</organism>
<keyword evidence="2" id="KW-1185">Reference proteome</keyword>